<dbReference type="SUPFAM" id="SSF55120">
    <property type="entry name" value="Pseudouridine synthase"/>
    <property type="match status" value="1"/>
</dbReference>
<evidence type="ECO:0000313" key="10">
    <source>
        <dbReference type="Proteomes" id="UP000004982"/>
    </source>
</evidence>
<dbReference type="InterPro" id="IPR001406">
    <property type="entry name" value="PsdUridine_synth_TruA"/>
</dbReference>
<evidence type="ECO:0000256" key="2">
    <source>
        <dbReference type="ARBA" id="ARBA00022694"/>
    </source>
</evidence>
<feature type="active site" description="Nucleophile" evidence="4 5">
    <location>
        <position position="77"/>
    </location>
</feature>
<dbReference type="CDD" id="cd02570">
    <property type="entry name" value="PseudoU_synth_EcTruA"/>
    <property type="match status" value="1"/>
</dbReference>
<feature type="domain" description="Pseudouridine synthase I TruA alpha/beta" evidence="8">
    <location>
        <begin position="168"/>
        <end position="270"/>
    </location>
</feature>
<dbReference type="AlphaFoldDB" id="A0AA36ULH7"/>
<dbReference type="InterPro" id="IPR020095">
    <property type="entry name" value="PsdUridine_synth_TruA_C"/>
</dbReference>
<dbReference type="InterPro" id="IPR020103">
    <property type="entry name" value="PsdUridine_synth_cat_dom_sf"/>
</dbReference>
<evidence type="ECO:0000256" key="4">
    <source>
        <dbReference type="HAMAP-Rule" id="MF_00171"/>
    </source>
</evidence>
<evidence type="ECO:0000256" key="7">
    <source>
        <dbReference type="RuleBase" id="RU003792"/>
    </source>
</evidence>
<dbReference type="HAMAP" id="MF_00171">
    <property type="entry name" value="TruA"/>
    <property type="match status" value="1"/>
</dbReference>
<dbReference type="NCBIfam" id="TIGR00071">
    <property type="entry name" value="hisT_truA"/>
    <property type="match status" value="1"/>
</dbReference>
<name>A0AA36ULH7_9NEIS</name>
<comment type="caution">
    <text evidence="9">The sequence shown here is derived from an EMBL/GenBank/DDBJ whole genome shotgun (WGS) entry which is preliminary data.</text>
</comment>
<comment type="similarity">
    <text evidence="1 4 7">Belongs to the tRNA pseudouridine synthase TruA family.</text>
</comment>
<evidence type="ECO:0000256" key="5">
    <source>
        <dbReference type="PIRSR" id="PIRSR001430-1"/>
    </source>
</evidence>
<organism evidence="9 10">
    <name type="scientific">Neisseria macacae ATCC 33926</name>
    <dbReference type="NCBI Taxonomy" id="997348"/>
    <lineage>
        <taxon>Bacteria</taxon>
        <taxon>Pseudomonadati</taxon>
        <taxon>Pseudomonadota</taxon>
        <taxon>Betaproteobacteria</taxon>
        <taxon>Neisseriales</taxon>
        <taxon>Neisseriaceae</taxon>
        <taxon>Neisseria</taxon>
    </lineage>
</organism>
<sequence length="284" mass="31802">MKTASFIIFRRHMTAYTESLSTKTIQRWALTLSYDGSRFYGWQKQADGLPTVQTVLESALSQIAGETIRTIVAGRTDTGVHATAQVVHFDTSVIRPEQAWVRGVNAYLPEGVAVLFAQQVAPNFHARFDAYGRRYRYLLESSPVRSPILQGRVGWTHLKLDPEKMQQAALLLEGEHDFSSFRAAECQAKSPVKTLYSAKISGTPQFLKLDLHGNAFLHHMVRNIMGALVYVGSGRLSVSGFQDLIEERSRLKAPPTFMPDGLYLTGVDYPPEFGIIRPEMPAWL</sequence>
<dbReference type="GO" id="GO:0003723">
    <property type="term" value="F:RNA binding"/>
    <property type="evidence" value="ECO:0007669"/>
    <property type="project" value="InterPro"/>
</dbReference>
<dbReference type="FunFam" id="3.30.70.580:FF:000001">
    <property type="entry name" value="tRNA pseudouridine synthase A"/>
    <property type="match status" value="1"/>
</dbReference>
<gene>
    <name evidence="4 9" type="primary">truA</name>
    <name evidence="9" type="ORF">HMPREF9418_0323</name>
</gene>
<evidence type="ECO:0000313" key="9">
    <source>
        <dbReference type="EMBL" id="EGQ78236.1"/>
    </source>
</evidence>
<comment type="caution">
    <text evidence="4">Lacks conserved residue(s) required for the propagation of feature annotation.</text>
</comment>
<dbReference type="EMBL" id="AFQE01000021">
    <property type="protein sequence ID" value="EGQ78236.1"/>
    <property type="molecule type" value="Genomic_DNA"/>
</dbReference>
<feature type="domain" description="Pseudouridine synthase I TruA alpha/beta" evidence="8">
    <location>
        <begin position="33"/>
        <end position="129"/>
    </location>
</feature>
<dbReference type="EC" id="5.4.99.12" evidence="4"/>
<keyword evidence="2 4" id="KW-0819">tRNA processing</keyword>
<dbReference type="GO" id="GO:0160147">
    <property type="term" value="F:tRNA pseudouridine(38-40) synthase activity"/>
    <property type="evidence" value="ECO:0007669"/>
    <property type="project" value="UniProtKB-EC"/>
</dbReference>
<dbReference type="InterPro" id="IPR020097">
    <property type="entry name" value="PsdUridine_synth_TruA_a/b_dom"/>
</dbReference>
<accession>A0AA36ULH7</accession>
<evidence type="ECO:0000259" key="8">
    <source>
        <dbReference type="Pfam" id="PF01416"/>
    </source>
</evidence>
<evidence type="ECO:0000256" key="6">
    <source>
        <dbReference type="PIRSR" id="PIRSR001430-2"/>
    </source>
</evidence>
<reference evidence="9 10" key="1">
    <citation type="submission" date="2011-05" db="EMBL/GenBank/DDBJ databases">
        <authorList>
            <person name="Muzny D."/>
            <person name="Qin X."/>
            <person name="Deng J."/>
            <person name="Jiang H."/>
            <person name="Liu Y."/>
            <person name="Qu J."/>
            <person name="Song X.-Z."/>
            <person name="Zhang L."/>
            <person name="Thornton R."/>
            <person name="Coyle M."/>
            <person name="Francisco L."/>
            <person name="Jackson L."/>
            <person name="Javaid M."/>
            <person name="Korchina V."/>
            <person name="Kovar C."/>
            <person name="Mata R."/>
            <person name="Mathew T."/>
            <person name="Ngo R."/>
            <person name="Nguyen L."/>
            <person name="Nguyen N."/>
            <person name="Okwuonu G."/>
            <person name="Ongeri F."/>
            <person name="Pham C."/>
            <person name="Simmons D."/>
            <person name="Wilczek-Boney K."/>
            <person name="Hale W."/>
            <person name="Jakkamsetti A."/>
            <person name="Pham P."/>
            <person name="Ruth R."/>
            <person name="San Lucas F."/>
            <person name="Warren J."/>
            <person name="Zhang J."/>
            <person name="Zhao Z."/>
            <person name="Zhou C."/>
            <person name="Zhu D."/>
            <person name="Lee S."/>
            <person name="Bess C."/>
            <person name="Blankenburg K."/>
            <person name="Forbes L."/>
            <person name="Fu Q."/>
            <person name="Gubbala S."/>
            <person name="Hirani K."/>
            <person name="Jayaseelan J.C."/>
            <person name="Lara F."/>
            <person name="Munidasa M."/>
            <person name="Palculict T."/>
            <person name="Patil S."/>
            <person name="Pu L.-L."/>
            <person name="Saada N."/>
            <person name="Tang L."/>
            <person name="Weissenberger G."/>
            <person name="Zhu Y."/>
            <person name="Hemphill L."/>
            <person name="Shang Y."/>
            <person name="Youmans B."/>
            <person name="Ayvaz T."/>
            <person name="Ross M."/>
            <person name="Santibanez J."/>
            <person name="Aqrawi P."/>
            <person name="Gross S."/>
            <person name="Joshi V."/>
            <person name="Fowler G."/>
            <person name="Nazareth L."/>
            <person name="Reid J."/>
            <person name="Worley K."/>
            <person name="Petrosino J."/>
            <person name="Highlander S."/>
            <person name="Gibbs R."/>
        </authorList>
    </citation>
    <scope>NUCLEOTIDE SEQUENCE [LARGE SCALE GENOMIC DNA]</scope>
    <source>
        <strain evidence="9 10">ATCC 33926</strain>
    </source>
</reference>
<dbReference type="Proteomes" id="UP000004982">
    <property type="component" value="Unassembled WGS sequence"/>
</dbReference>
<dbReference type="PANTHER" id="PTHR11142:SF0">
    <property type="entry name" value="TRNA PSEUDOURIDINE SYNTHASE-LIKE 1"/>
    <property type="match status" value="1"/>
</dbReference>
<comment type="function">
    <text evidence="4">Formation of pseudouridine at positions 38, 39 and 40 in the anticodon stem and loop of transfer RNAs.</text>
</comment>
<dbReference type="PANTHER" id="PTHR11142">
    <property type="entry name" value="PSEUDOURIDYLATE SYNTHASE"/>
    <property type="match status" value="1"/>
</dbReference>
<dbReference type="Gene3D" id="3.30.70.580">
    <property type="entry name" value="Pseudouridine synthase I, catalytic domain, N-terminal subdomain"/>
    <property type="match status" value="1"/>
</dbReference>
<dbReference type="Pfam" id="PF01416">
    <property type="entry name" value="PseudoU_synth_1"/>
    <property type="match status" value="2"/>
</dbReference>
<evidence type="ECO:0000256" key="1">
    <source>
        <dbReference type="ARBA" id="ARBA00009375"/>
    </source>
</evidence>
<keyword evidence="3 4" id="KW-0413">Isomerase</keyword>
<proteinExistence type="inferred from homology"/>
<dbReference type="InterPro" id="IPR020094">
    <property type="entry name" value="TruA/RsuA/RluB/E/F_N"/>
</dbReference>
<evidence type="ECO:0000256" key="3">
    <source>
        <dbReference type="ARBA" id="ARBA00023235"/>
    </source>
</evidence>
<comment type="subunit">
    <text evidence="4">Homodimer.</text>
</comment>
<feature type="binding site" evidence="4 6">
    <location>
        <position position="135"/>
    </location>
    <ligand>
        <name>substrate</name>
    </ligand>
</feature>
<dbReference type="PIRSF" id="PIRSF001430">
    <property type="entry name" value="tRNA_psdUrid_synth"/>
    <property type="match status" value="1"/>
</dbReference>
<comment type="catalytic activity">
    <reaction evidence="4 7">
        <text>uridine(38/39/40) in tRNA = pseudouridine(38/39/40) in tRNA</text>
        <dbReference type="Rhea" id="RHEA:22376"/>
        <dbReference type="Rhea" id="RHEA-COMP:10085"/>
        <dbReference type="Rhea" id="RHEA-COMP:10087"/>
        <dbReference type="ChEBI" id="CHEBI:65314"/>
        <dbReference type="ChEBI" id="CHEBI:65315"/>
        <dbReference type="EC" id="5.4.99.12"/>
    </reaction>
</comment>
<dbReference type="Gene3D" id="3.30.70.660">
    <property type="entry name" value="Pseudouridine synthase I, catalytic domain, C-terminal subdomain"/>
    <property type="match status" value="1"/>
</dbReference>
<dbReference type="GO" id="GO:0031119">
    <property type="term" value="P:tRNA pseudouridine synthesis"/>
    <property type="evidence" value="ECO:0007669"/>
    <property type="project" value="UniProtKB-UniRule"/>
</dbReference>
<protein>
    <recommendedName>
        <fullName evidence="4">tRNA pseudouridine synthase A</fullName>
        <ecNumber evidence="4">5.4.99.12</ecNumber>
    </recommendedName>
    <alternativeName>
        <fullName evidence="4">tRNA pseudouridine(38-40) synthase</fullName>
    </alternativeName>
    <alternativeName>
        <fullName evidence="4">tRNA pseudouridylate synthase I</fullName>
    </alternativeName>
    <alternativeName>
        <fullName evidence="4">tRNA-uridine isomerase I</fullName>
    </alternativeName>
</protein>